<keyword evidence="2" id="KW-1185">Reference proteome</keyword>
<dbReference type="RefSeq" id="WP_192842661.1">
    <property type="nucleotide sequence ID" value="NZ_JAQMZR010000047.1"/>
</dbReference>
<organism evidence="1 2">
    <name type="scientific">Pseudomonas asplenii</name>
    <dbReference type="NCBI Taxonomy" id="53407"/>
    <lineage>
        <taxon>Bacteria</taxon>
        <taxon>Pseudomonadati</taxon>
        <taxon>Pseudomonadota</taxon>
        <taxon>Gammaproteobacteria</taxon>
        <taxon>Pseudomonadales</taxon>
        <taxon>Pseudomonadaceae</taxon>
        <taxon>Pseudomonas</taxon>
    </lineage>
</organism>
<dbReference type="AlphaFoldDB" id="A0A0N0E462"/>
<dbReference type="PATRIC" id="fig|50340.43.peg.6386"/>
<dbReference type="EMBL" id="JSYZ01000009">
    <property type="protein sequence ID" value="KPA90929.1"/>
    <property type="molecule type" value="Genomic_DNA"/>
</dbReference>
<name>A0A0N0E462_9PSED</name>
<accession>A0A0N0E462</accession>
<protein>
    <submittedName>
        <fullName evidence="1">Uncharacterized protein</fullName>
    </submittedName>
</protein>
<proteinExistence type="predicted"/>
<reference evidence="1 2" key="1">
    <citation type="journal article" date="2015" name="PLoS ONE">
        <title>Rice-Infecting Pseudomonas Genomes Are Highly Accessorized and Harbor Multiple Putative Virulence Mechanisms to Cause Sheath Brown Rot.</title>
        <authorList>
            <person name="Quibod I.L."/>
            <person name="Grande G."/>
            <person name="Oreiro E.G."/>
            <person name="Borja F.N."/>
            <person name="Dossa G.S."/>
            <person name="Mauleon R."/>
            <person name="Cruz C.V."/>
            <person name="Oliva R."/>
        </authorList>
    </citation>
    <scope>NUCLEOTIDE SEQUENCE [LARGE SCALE GENOMIC DNA]</scope>
    <source>
        <strain evidence="1 2">IRRI 6609</strain>
    </source>
</reference>
<evidence type="ECO:0000313" key="2">
    <source>
        <dbReference type="Proteomes" id="UP000037931"/>
    </source>
</evidence>
<comment type="caution">
    <text evidence="1">The sequence shown here is derived from an EMBL/GenBank/DDBJ whole genome shotgun (WGS) entry which is preliminary data.</text>
</comment>
<dbReference type="Proteomes" id="UP000037931">
    <property type="component" value="Unassembled WGS sequence"/>
</dbReference>
<sequence>MITPFEFHSMLIPILGGMLLLAVGFNFRENRAGPVLMWLGMLLILGTVVYKILAKLAE</sequence>
<gene>
    <name evidence="1" type="ORF">PF66_03001</name>
</gene>
<evidence type="ECO:0000313" key="1">
    <source>
        <dbReference type="EMBL" id="KPA90929.1"/>
    </source>
</evidence>